<dbReference type="PANTHER" id="PTHR24269">
    <property type="entry name" value="KREMEN PROTEIN"/>
    <property type="match status" value="1"/>
</dbReference>
<keyword evidence="3" id="KW-0732">Signal</keyword>
<dbReference type="Pfam" id="PF01822">
    <property type="entry name" value="WSC"/>
    <property type="match status" value="1"/>
</dbReference>
<feature type="compositionally biased region" description="Basic and acidic residues" evidence="7">
    <location>
        <begin position="1"/>
        <end position="10"/>
    </location>
</feature>
<evidence type="ECO:0000259" key="9">
    <source>
        <dbReference type="PROSITE" id="PS51212"/>
    </source>
</evidence>
<organism evidence="10 11">
    <name type="scientific">Macrostomum lignano</name>
    <dbReference type="NCBI Taxonomy" id="282301"/>
    <lineage>
        <taxon>Eukaryota</taxon>
        <taxon>Metazoa</taxon>
        <taxon>Spiralia</taxon>
        <taxon>Lophotrochozoa</taxon>
        <taxon>Platyhelminthes</taxon>
        <taxon>Rhabditophora</taxon>
        <taxon>Macrostomorpha</taxon>
        <taxon>Macrostomida</taxon>
        <taxon>Macrostomidae</taxon>
        <taxon>Macrostomum</taxon>
    </lineage>
</organism>
<feature type="region of interest" description="Disordered" evidence="7">
    <location>
        <begin position="1"/>
        <end position="52"/>
    </location>
</feature>
<name>A0A1I8HKC0_9PLAT</name>
<keyword evidence="6" id="KW-0325">Glycoprotein</keyword>
<evidence type="ECO:0000313" key="11">
    <source>
        <dbReference type="WBParaSite" id="maker-uti_cns_0006616-snap-gene-0.3-mRNA-1"/>
    </source>
</evidence>
<protein>
    <submittedName>
        <fullName evidence="11">WSC domain-containing protein</fullName>
    </submittedName>
</protein>
<feature type="domain" description="WSC" evidence="9">
    <location>
        <begin position="116"/>
        <end position="207"/>
    </location>
</feature>
<keyword evidence="10" id="KW-1185">Reference proteome</keyword>
<dbReference type="PANTHER" id="PTHR24269:SF16">
    <property type="entry name" value="PROTEIN SLG1"/>
    <property type="match status" value="1"/>
</dbReference>
<evidence type="ECO:0000313" key="10">
    <source>
        <dbReference type="Proteomes" id="UP000095280"/>
    </source>
</evidence>
<comment type="subcellular location">
    <subcellularLocation>
        <location evidence="1">Membrane</location>
        <topology evidence="1">Single-pass membrane protein</topology>
    </subcellularLocation>
</comment>
<keyword evidence="2 8" id="KW-0812">Transmembrane</keyword>
<sequence length="364" mass="41083">ERRWSAEGKEGGGGQAGGGAIDAARRPQCWYRQRDKTAGHQPAGSSPEASLLSEVPPANHGNCIAGRLSSANIASQAAAGLNMRLWLLLLILAVWAAMSANGASLSSLPAKKAIKKPPSVGCFKDKAKPRDLPKLARLGSVTPAACAAQCFKLRFSYAGVQNGNECRCGNSYGRHGRAQSSECNKPCNGSRVQTCGGFWRNLILKTGFKAATKRSPEQCAIDKRKIMAAAKRIYKARYNTKLLLMKLRLYRQRLREKKQLYQKFLQKMRLRYKARLQRRVQRFKKKIVKAKTRFGKKLRKINKRFQRKVMRKLKKKPLTKRRLRLVKRAFFRKGFISRRAAQIAKKPIRIPKRRSADSNNFTET</sequence>
<evidence type="ECO:0000256" key="3">
    <source>
        <dbReference type="ARBA" id="ARBA00022729"/>
    </source>
</evidence>
<reference evidence="11" key="1">
    <citation type="submission" date="2016-11" db="UniProtKB">
        <authorList>
            <consortium name="WormBaseParasite"/>
        </authorList>
    </citation>
    <scope>IDENTIFICATION</scope>
</reference>
<evidence type="ECO:0000256" key="5">
    <source>
        <dbReference type="ARBA" id="ARBA00023136"/>
    </source>
</evidence>
<dbReference type="AlphaFoldDB" id="A0A1I8HKC0"/>
<evidence type="ECO:0000256" key="4">
    <source>
        <dbReference type="ARBA" id="ARBA00022989"/>
    </source>
</evidence>
<evidence type="ECO:0000256" key="2">
    <source>
        <dbReference type="ARBA" id="ARBA00022692"/>
    </source>
</evidence>
<evidence type="ECO:0000256" key="1">
    <source>
        <dbReference type="ARBA" id="ARBA00004167"/>
    </source>
</evidence>
<proteinExistence type="predicted"/>
<dbReference type="Proteomes" id="UP000095280">
    <property type="component" value="Unplaced"/>
</dbReference>
<dbReference type="WBParaSite" id="maker-uti_cns_0006616-snap-gene-0.3-mRNA-1">
    <property type="protein sequence ID" value="maker-uti_cns_0006616-snap-gene-0.3-mRNA-1"/>
    <property type="gene ID" value="maker-uti_cns_0006616-snap-gene-0.3"/>
</dbReference>
<dbReference type="InterPro" id="IPR051836">
    <property type="entry name" value="Kremen_rcpt"/>
</dbReference>
<dbReference type="SMART" id="SM00321">
    <property type="entry name" value="WSC"/>
    <property type="match status" value="1"/>
</dbReference>
<evidence type="ECO:0000256" key="6">
    <source>
        <dbReference type="ARBA" id="ARBA00023180"/>
    </source>
</evidence>
<dbReference type="PROSITE" id="PS51212">
    <property type="entry name" value="WSC"/>
    <property type="match status" value="1"/>
</dbReference>
<dbReference type="GO" id="GO:0005886">
    <property type="term" value="C:plasma membrane"/>
    <property type="evidence" value="ECO:0007669"/>
    <property type="project" value="TreeGrafter"/>
</dbReference>
<evidence type="ECO:0000256" key="8">
    <source>
        <dbReference type="SAM" id="Phobius"/>
    </source>
</evidence>
<keyword evidence="4 8" id="KW-1133">Transmembrane helix</keyword>
<feature type="transmembrane region" description="Helical" evidence="8">
    <location>
        <begin position="85"/>
        <end position="105"/>
    </location>
</feature>
<feature type="compositionally biased region" description="Gly residues" evidence="7">
    <location>
        <begin position="11"/>
        <end position="20"/>
    </location>
</feature>
<evidence type="ECO:0000256" key="7">
    <source>
        <dbReference type="SAM" id="MobiDB-lite"/>
    </source>
</evidence>
<accession>A0A1I8HKC0</accession>
<keyword evidence="5 8" id="KW-0472">Membrane</keyword>
<dbReference type="InterPro" id="IPR002889">
    <property type="entry name" value="WSC_carb-bd"/>
</dbReference>